<keyword evidence="8 13" id="KW-0472">Membrane</keyword>
<keyword evidence="5" id="KW-0677">Repeat</keyword>
<dbReference type="InterPro" id="IPR001594">
    <property type="entry name" value="Palmitoyltrfase_DHHC"/>
</dbReference>
<feature type="repeat" description="ANK" evidence="12">
    <location>
        <begin position="85"/>
        <end position="117"/>
    </location>
</feature>
<dbReference type="SMART" id="SM00248">
    <property type="entry name" value="ANK"/>
    <property type="match status" value="4"/>
</dbReference>
<dbReference type="Proteomes" id="UP000248961">
    <property type="component" value="Unassembled WGS sequence"/>
</dbReference>
<dbReference type="PROSITE" id="PS50216">
    <property type="entry name" value="DHHC"/>
    <property type="match status" value="1"/>
</dbReference>
<feature type="domain" description="Palmitoyltransferase DHHC" evidence="14">
    <location>
        <begin position="340"/>
        <end position="475"/>
    </location>
</feature>
<keyword evidence="7 12" id="KW-0040">ANK repeat</keyword>
<keyword evidence="16" id="KW-1185">Reference proteome</keyword>
<evidence type="ECO:0000256" key="2">
    <source>
        <dbReference type="ARBA" id="ARBA00004520"/>
    </source>
</evidence>
<dbReference type="GeneID" id="37195036"/>
<evidence type="ECO:0000256" key="1">
    <source>
        <dbReference type="ARBA" id="ARBA00002100"/>
    </source>
</evidence>
<dbReference type="OrthoDB" id="6781668at2759"/>
<evidence type="ECO:0000256" key="4">
    <source>
        <dbReference type="ARBA" id="ARBA00022692"/>
    </source>
</evidence>
<evidence type="ECO:0000313" key="16">
    <source>
        <dbReference type="Proteomes" id="UP000248961"/>
    </source>
</evidence>
<evidence type="ECO:0000256" key="8">
    <source>
        <dbReference type="ARBA" id="ARBA00023136"/>
    </source>
</evidence>
<evidence type="ECO:0000256" key="5">
    <source>
        <dbReference type="ARBA" id="ARBA00022737"/>
    </source>
</evidence>
<feature type="repeat" description="ANK" evidence="12">
    <location>
        <begin position="52"/>
        <end position="84"/>
    </location>
</feature>
<keyword evidence="10" id="KW-0449">Lipoprotein</keyword>
<dbReference type="RefSeq" id="XP_025554192.1">
    <property type="nucleotide sequence ID" value="XM_025690747.1"/>
</dbReference>
<dbReference type="InterPro" id="IPR036770">
    <property type="entry name" value="Ankyrin_rpt-contain_sf"/>
</dbReference>
<name>A0A395I7H7_ASPHC</name>
<dbReference type="InterPro" id="IPR002110">
    <property type="entry name" value="Ankyrin_rpt"/>
</dbReference>
<accession>A0A395I7H7</accession>
<feature type="transmembrane region" description="Helical" evidence="13">
    <location>
        <begin position="389"/>
        <end position="411"/>
    </location>
</feature>
<feature type="transmembrane region" description="Helical" evidence="13">
    <location>
        <begin position="444"/>
        <end position="465"/>
    </location>
</feature>
<dbReference type="STRING" id="1450537.A0A395I7H7"/>
<keyword evidence="6 13" id="KW-1133">Transmembrane helix</keyword>
<dbReference type="PANTHER" id="PTHR24161:SF85">
    <property type="entry name" value="PALMITOYLTRANSFERASE HIP14"/>
    <property type="match status" value="1"/>
</dbReference>
<dbReference type="PROSITE" id="PS50297">
    <property type="entry name" value="ANK_REP_REGION"/>
    <property type="match status" value="2"/>
</dbReference>
<dbReference type="Pfam" id="PF12796">
    <property type="entry name" value="Ank_2"/>
    <property type="match status" value="1"/>
</dbReference>
<evidence type="ECO:0000256" key="6">
    <source>
        <dbReference type="ARBA" id="ARBA00022989"/>
    </source>
</evidence>
<keyword evidence="13 15" id="KW-0808">Transferase</keyword>
<evidence type="ECO:0000259" key="14">
    <source>
        <dbReference type="Pfam" id="PF01529"/>
    </source>
</evidence>
<evidence type="ECO:0000256" key="11">
    <source>
        <dbReference type="ARBA" id="ARBA00048048"/>
    </source>
</evidence>
<evidence type="ECO:0000256" key="13">
    <source>
        <dbReference type="RuleBase" id="RU079119"/>
    </source>
</evidence>
<comment type="catalytic activity">
    <reaction evidence="11 13">
        <text>L-cysteinyl-[protein] + hexadecanoyl-CoA = S-hexadecanoyl-L-cysteinyl-[protein] + CoA</text>
        <dbReference type="Rhea" id="RHEA:36683"/>
        <dbReference type="Rhea" id="RHEA-COMP:10131"/>
        <dbReference type="Rhea" id="RHEA-COMP:11032"/>
        <dbReference type="ChEBI" id="CHEBI:29950"/>
        <dbReference type="ChEBI" id="CHEBI:57287"/>
        <dbReference type="ChEBI" id="CHEBI:57379"/>
        <dbReference type="ChEBI" id="CHEBI:74151"/>
        <dbReference type="EC" id="2.3.1.225"/>
    </reaction>
</comment>
<evidence type="ECO:0000256" key="3">
    <source>
        <dbReference type="ARBA" id="ARBA00010104"/>
    </source>
</evidence>
<evidence type="ECO:0000256" key="10">
    <source>
        <dbReference type="ARBA" id="ARBA00023288"/>
    </source>
</evidence>
<dbReference type="AlphaFoldDB" id="A0A395I7H7"/>
<dbReference type="PROSITE" id="PS50088">
    <property type="entry name" value="ANK_REPEAT"/>
    <property type="match status" value="3"/>
</dbReference>
<dbReference type="PANTHER" id="PTHR24161">
    <property type="entry name" value="ANK_REP_REGION DOMAIN-CONTAINING PROTEIN-RELATED"/>
    <property type="match status" value="1"/>
</dbReference>
<proteinExistence type="inferred from homology"/>
<organism evidence="15 16">
    <name type="scientific">Aspergillus homomorphus (strain CBS 101889)</name>
    <dbReference type="NCBI Taxonomy" id="1450537"/>
    <lineage>
        <taxon>Eukaryota</taxon>
        <taxon>Fungi</taxon>
        <taxon>Dikarya</taxon>
        <taxon>Ascomycota</taxon>
        <taxon>Pezizomycotina</taxon>
        <taxon>Eurotiomycetes</taxon>
        <taxon>Eurotiomycetidae</taxon>
        <taxon>Eurotiales</taxon>
        <taxon>Aspergillaceae</taxon>
        <taxon>Aspergillus</taxon>
        <taxon>Aspergillus subgen. Circumdati</taxon>
    </lineage>
</organism>
<dbReference type="SUPFAM" id="SSF48403">
    <property type="entry name" value="Ankyrin repeat"/>
    <property type="match status" value="1"/>
</dbReference>
<reference evidence="15 16" key="1">
    <citation type="submission" date="2018-02" db="EMBL/GenBank/DDBJ databases">
        <title>The genomes of Aspergillus section Nigri reveals drivers in fungal speciation.</title>
        <authorList>
            <consortium name="DOE Joint Genome Institute"/>
            <person name="Vesth T.C."/>
            <person name="Nybo J."/>
            <person name="Theobald S."/>
            <person name="Brandl J."/>
            <person name="Frisvad J.C."/>
            <person name="Nielsen K.F."/>
            <person name="Lyhne E.K."/>
            <person name="Kogle M.E."/>
            <person name="Kuo A."/>
            <person name="Riley R."/>
            <person name="Clum A."/>
            <person name="Nolan M."/>
            <person name="Lipzen A."/>
            <person name="Salamov A."/>
            <person name="Henrissat B."/>
            <person name="Wiebenga A."/>
            <person name="De vries R.P."/>
            <person name="Grigoriev I.V."/>
            <person name="Mortensen U.H."/>
            <person name="Andersen M.R."/>
            <person name="Baker S.E."/>
        </authorList>
    </citation>
    <scope>NUCLEOTIDE SEQUENCE [LARGE SCALE GENOMIC DNA]</scope>
    <source>
        <strain evidence="15 16">CBS 101889</strain>
    </source>
</reference>
<dbReference type="GO" id="GO:0019706">
    <property type="term" value="F:protein-cysteine S-palmitoyltransferase activity"/>
    <property type="evidence" value="ECO:0007669"/>
    <property type="project" value="UniProtKB-EC"/>
</dbReference>
<evidence type="ECO:0000256" key="12">
    <source>
        <dbReference type="PROSITE-ProRule" id="PRU00023"/>
    </source>
</evidence>
<dbReference type="Pfam" id="PF00023">
    <property type="entry name" value="Ank"/>
    <property type="match status" value="1"/>
</dbReference>
<dbReference type="GO" id="GO:0031901">
    <property type="term" value="C:early endosome membrane"/>
    <property type="evidence" value="ECO:0007669"/>
    <property type="project" value="UniProtKB-SubCell"/>
</dbReference>
<comment type="domain">
    <text evidence="13">The DHHC domain is required for palmitoyltransferase activity.</text>
</comment>
<feature type="transmembrane region" description="Helical" evidence="13">
    <location>
        <begin position="294"/>
        <end position="318"/>
    </location>
</feature>
<sequence>MCKFLLDAGADVNAKGGESVATPAMWAAQRCHYYIVHLLLQRGADPLLTDVQGYNILHLATIDGNAFLLVLLLHQEIPVDVPDQQGHTGLMWAAYKGYPACVDIYLRWGANANAVDDGGLTPLHWALVKGSLPCVHKLIEYGADRFAKTRDGKTPVTVASEMNSTRVWYRALDECGFDFDGNTKMLPMGLTPWVRSKNAMSKFFFLWPFFMIFVAVWILSNLVVFLAVPLMLLTVYAMQWMAQKVANQGPSEYRILQKTPYLSGVFAGSLFWVGFRYAFYLLPVTYSLSPFSNISFTVFFSLTAFFYFCAMLGDPGFVPKMGSRNQQRAVVTELFELWKFDEENFCVSCMIRKPLRSKHCKRCGRCVAKHDHHCPWIDNCVGANNLRHFVSYIICLEIGIILFLRLTFTYINALPAPVNPKCNVINDKLCDLVLRDTFTLVLDIWVVIQLVWITMLCAVQLVQISRNQTTYENMRGHSIDRSYPSSRAFASALTAGTTSLDAAGLSPAGQGPNPALAQNASHRHQRNGCLQQWSSLLGIDTFFATARDGLRDGPRAARPKNPFSRGIVTNCQDFWCDPAPYFGRREPGSGMLGGEIVNYNRMYEAPMRMHSGGAYRSVADNDLEQNA</sequence>
<evidence type="ECO:0000256" key="9">
    <source>
        <dbReference type="ARBA" id="ARBA00023139"/>
    </source>
</evidence>
<dbReference type="EMBL" id="KZ824272">
    <property type="protein sequence ID" value="RAL15038.1"/>
    <property type="molecule type" value="Genomic_DNA"/>
</dbReference>
<comment type="subcellular location">
    <subcellularLocation>
        <location evidence="2">Early endosome membrane</location>
        <topology evidence="2">Multi-pass membrane protein</topology>
    </subcellularLocation>
</comment>
<comment type="similarity">
    <text evidence="3">Belongs to the DHHC palmitoyltransferase family. AKR/ZDHHC17 subfamily.</text>
</comment>
<keyword evidence="13" id="KW-0012">Acyltransferase</keyword>
<protein>
    <recommendedName>
        <fullName evidence="13">Palmitoyltransferase</fullName>
        <ecNumber evidence="13">2.3.1.225</ecNumber>
    </recommendedName>
</protein>
<evidence type="ECO:0000313" key="15">
    <source>
        <dbReference type="EMBL" id="RAL15038.1"/>
    </source>
</evidence>
<keyword evidence="4 13" id="KW-0812">Transmembrane</keyword>
<dbReference type="Pfam" id="PF01529">
    <property type="entry name" value="DHHC"/>
    <property type="match status" value="1"/>
</dbReference>
<feature type="repeat" description="ANK" evidence="12">
    <location>
        <begin position="118"/>
        <end position="150"/>
    </location>
</feature>
<dbReference type="VEuPathDB" id="FungiDB:BO97DRAFT_236668"/>
<feature type="transmembrane region" description="Helical" evidence="13">
    <location>
        <begin position="205"/>
        <end position="238"/>
    </location>
</feature>
<gene>
    <name evidence="15" type="ORF">BO97DRAFT_236668</name>
</gene>
<comment type="function">
    <text evidence="1">Palmitoyltransferase specific for casein kinase 1.</text>
</comment>
<feature type="transmembrane region" description="Helical" evidence="13">
    <location>
        <begin position="259"/>
        <end position="282"/>
    </location>
</feature>
<evidence type="ECO:0000256" key="7">
    <source>
        <dbReference type="ARBA" id="ARBA00023043"/>
    </source>
</evidence>
<dbReference type="Gene3D" id="1.25.40.20">
    <property type="entry name" value="Ankyrin repeat-containing domain"/>
    <property type="match status" value="1"/>
</dbReference>
<dbReference type="EC" id="2.3.1.225" evidence="13"/>
<keyword evidence="9" id="KW-0564">Palmitate</keyword>